<feature type="compositionally biased region" description="Basic and acidic residues" evidence="1">
    <location>
        <begin position="37"/>
        <end position="61"/>
    </location>
</feature>
<proteinExistence type="predicted"/>
<organism evidence="2 3">
    <name type="scientific">Blyttiomyces helicus</name>
    <dbReference type="NCBI Taxonomy" id="388810"/>
    <lineage>
        <taxon>Eukaryota</taxon>
        <taxon>Fungi</taxon>
        <taxon>Fungi incertae sedis</taxon>
        <taxon>Chytridiomycota</taxon>
        <taxon>Chytridiomycota incertae sedis</taxon>
        <taxon>Chytridiomycetes</taxon>
        <taxon>Chytridiomycetes incertae sedis</taxon>
        <taxon>Blyttiomyces</taxon>
    </lineage>
</organism>
<evidence type="ECO:0000256" key="1">
    <source>
        <dbReference type="SAM" id="MobiDB-lite"/>
    </source>
</evidence>
<name>A0A4P9VW60_9FUNG</name>
<feature type="region of interest" description="Disordered" evidence="1">
    <location>
        <begin position="30"/>
        <end position="102"/>
    </location>
</feature>
<protein>
    <submittedName>
        <fullName evidence="2">Uncharacterized protein</fullName>
    </submittedName>
</protein>
<sequence length="422" mass="45693">MQATKVEDLGRVFFKLAARGLDISVVDGIVQGDSPDDPTKTFDSALHDGYRQPHDEEDLRHRSPPPPACDARVRTRGAAVHPVIGGKEHPRRGWVPRGPAPGIRIARRKRGARTSSSSARGGVKVVGLTDGSGLGDEEGRTAGWNPAHPYYVCIKQMKKALHCSVFVGRAGGSAPGSGERASERLAYSTCMHQSSGPSGRVQSAHLMKVPTNSELPSLNDLDETETRPFQPIHSVRKAQDLRIFLTPVAPWAWPEMGRRSTTSDNGRLQDLLGNIDALLRGKPPELDTSSSLESILHDPALASLAPAADSSGDLAKDRRPACHGQERYSRDAATAVSSQDKADKPSGFVRSSTPQPENESLCRARSPFEPQKHVEDGDPVPVHPADDTVPLDSRNLTTFMDESFSMPTLDEAHFEKLAKRGL</sequence>
<keyword evidence="3" id="KW-1185">Reference proteome</keyword>
<dbReference type="Proteomes" id="UP000269721">
    <property type="component" value="Unassembled WGS sequence"/>
</dbReference>
<dbReference type="EMBL" id="ML000689">
    <property type="protein sequence ID" value="RKO83924.1"/>
    <property type="molecule type" value="Genomic_DNA"/>
</dbReference>
<feature type="compositionally biased region" description="Basic and acidic residues" evidence="1">
    <location>
        <begin position="314"/>
        <end position="330"/>
    </location>
</feature>
<evidence type="ECO:0000313" key="3">
    <source>
        <dbReference type="Proteomes" id="UP000269721"/>
    </source>
</evidence>
<accession>A0A4P9VW60</accession>
<evidence type="ECO:0000313" key="2">
    <source>
        <dbReference type="EMBL" id="RKO83924.1"/>
    </source>
</evidence>
<reference evidence="3" key="1">
    <citation type="journal article" date="2018" name="Nat. Microbiol.">
        <title>Leveraging single-cell genomics to expand the fungal tree of life.</title>
        <authorList>
            <person name="Ahrendt S.R."/>
            <person name="Quandt C.A."/>
            <person name="Ciobanu D."/>
            <person name="Clum A."/>
            <person name="Salamov A."/>
            <person name="Andreopoulos B."/>
            <person name="Cheng J.F."/>
            <person name="Woyke T."/>
            <person name="Pelin A."/>
            <person name="Henrissat B."/>
            <person name="Reynolds N.K."/>
            <person name="Benny G.L."/>
            <person name="Smith M.E."/>
            <person name="James T.Y."/>
            <person name="Grigoriev I.V."/>
        </authorList>
    </citation>
    <scope>NUCLEOTIDE SEQUENCE [LARGE SCALE GENOMIC DNA]</scope>
</reference>
<feature type="compositionally biased region" description="Polar residues" evidence="1">
    <location>
        <begin position="349"/>
        <end position="358"/>
    </location>
</feature>
<gene>
    <name evidence="2" type="ORF">BDK51DRAFT_39127</name>
</gene>
<dbReference type="AlphaFoldDB" id="A0A4P9VW60"/>
<feature type="region of interest" description="Disordered" evidence="1">
    <location>
        <begin position="306"/>
        <end position="389"/>
    </location>
</feature>